<dbReference type="GeneID" id="87934873"/>
<accession>A0ABR0H5S9</accession>
<proteinExistence type="predicted"/>
<protein>
    <submittedName>
        <fullName evidence="2">Uncharacterized protein</fullName>
    </submittedName>
</protein>
<organism evidence="2 3">
    <name type="scientific">Podospora pseudopauciseta</name>
    <dbReference type="NCBI Taxonomy" id="2093780"/>
    <lineage>
        <taxon>Eukaryota</taxon>
        <taxon>Fungi</taxon>
        <taxon>Dikarya</taxon>
        <taxon>Ascomycota</taxon>
        <taxon>Pezizomycotina</taxon>
        <taxon>Sordariomycetes</taxon>
        <taxon>Sordariomycetidae</taxon>
        <taxon>Sordariales</taxon>
        <taxon>Podosporaceae</taxon>
        <taxon>Podospora</taxon>
    </lineage>
</organism>
<sequence length="75" mass="8124">MSPTKPQHISGEFVITDDDNGDSHFPFHPLRSQAITTMSERIEVQVRTRLRAGSQAPRGSHGQIPGAREGSGTSP</sequence>
<feature type="region of interest" description="Disordered" evidence="1">
    <location>
        <begin position="1"/>
        <end position="25"/>
    </location>
</feature>
<dbReference type="Proteomes" id="UP001326199">
    <property type="component" value="Unassembled WGS sequence"/>
</dbReference>
<evidence type="ECO:0000313" key="2">
    <source>
        <dbReference type="EMBL" id="KAK4663246.1"/>
    </source>
</evidence>
<dbReference type="EMBL" id="JAFFHB010000008">
    <property type="protein sequence ID" value="KAK4663246.1"/>
    <property type="molecule type" value="Genomic_DNA"/>
</dbReference>
<reference evidence="2 3" key="1">
    <citation type="journal article" date="2023" name="bioRxiv">
        <title>High-quality genome assemblies of four members of thePodospora anserinaspecies complex.</title>
        <authorList>
            <person name="Ament-Velasquez S.L."/>
            <person name="Vogan A.A."/>
            <person name="Wallerman O."/>
            <person name="Hartmann F."/>
            <person name="Gautier V."/>
            <person name="Silar P."/>
            <person name="Giraud T."/>
            <person name="Johannesson H."/>
        </authorList>
    </citation>
    <scope>NUCLEOTIDE SEQUENCE [LARGE SCALE GENOMIC DNA]</scope>
    <source>
        <strain evidence="2 3">CBS 411.78</strain>
    </source>
</reference>
<name>A0ABR0H5S9_9PEZI</name>
<gene>
    <name evidence="2" type="ORF">QC763_606905</name>
</gene>
<evidence type="ECO:0000256" key="1">
    <source>
        <dbReference type="SAM" id="MobiDB-lite"/>
    </source>
</evidence>
<dbReference type="RefSeq" id="XP_062763212.1">
    <property type="nucleotide sequence ID" value="XM_062914530.1"/>
</dbReference>
<comment type="caution">
    <text evidence="2">The sequence shown here is derived from an EMBL/GenBank/DDBJ whole genome shotgun (WGS) entry which is preliminary data.</text>
</comment>
<feature type="region of interest" description="Disordered" evidence="1">
    <location>
        <begin position="49"/>
        <end position="75"/>
    </location>
</feature>
<evidence type="ECO:0000313" key="3">
    <source>
        <dbReference type="Proteomes" id="UP001326199"/>
    </source>
</evidence>
<keyword evidence="3" id="KW-1185">Reference proteome</keyword>